<evidence type="ECO:0000256" key="1">
    <source>
        <dbReference type="SAM" id="SignalP"/>
    </source>
</evidence>
<dbReference type="Pfam" id="PF07510">
    <property type="entry name" value="GmrSD_C"/>
    <property type="match status" value="1"/>
</dbReference>
<evidence type="ECO:0000259" key="2">
    <source>
        <dbReference type="Pfam" id="PF07510"/>
    </source>
</evidence>
<dbReference type="PANTHER" id="PTHR24094:SF15">
    <property type="entry name" value="AMP-DEPENDENT SYNTHETASE_LIGASE DOMAIN-CONTAINING PROTEIN-RELATED"/>
    <property type="match status" value="1"/>
</dbReference>
<proteinExistence type="predicted"/>
<dbReference type="Proteomes" id="UP000186292">
    <property type="component" value="Unassembled WGS sequence"/>
</dbReference>
<evidence type="ECO:0000313" key="3">
    <source>
        <dbReference type="EMBL" id="SIS59637.1"/>
    </source>
</evidence>
<dbReference type="OrthoDB" id="5196645at2"/>
<feature type="signal peptide" evidence="1">
    <location>
        <begin position="1"/>
        <end position="17"/>
    </location>
</feature>
<dbReference type="STRING" id="1161099.SAMN05444817_11819"/>
<name>A0A1N7KDE4_9CORY</name>
<protein>
    <recommendedName>
        <fullName evidence="2">GmrSD restriction endonucleases C-terminal domain-containing protein</fullName>
    </recommendedName>
</protein>
<dbReference type="RefSeq" id="WP_076599992.1">
    <property type="nucleotide sequence ID" value="NZ_CP046976.1"/>
</dbReference>
<keyword evidence="4" id="KW-1185">Reference proteome</keyword>
<dbReference type="InterPro" id="IPR011089">
    <property type="entry name" value="GmrSD_C"/>
</dbReference>
<dbReference type="Gene3D" id="1.10.30.50">
    <property type="match status" value="1"/>
</dbReference>
<dbReference type="AlphaFoldDB" id="A0A1N7KDE4"/>
<dbReference type="EMBL" id="FTOF01000018">
    <property type="protein sequence ID" value="SIS59637.1"/>
    <property type="molecule type" value="Genomic_DNA"/>
</dbReference>
<accession>A0A1N7KDE4</accession>
<organism evidence="3 4">
    <name type="scientific">Corynebacterium appendicis CIP 107643</name>
    <dbReference type="NCBI Taxonomy" id="1161099"/>
    <lineage>
        <taxon>Bacteria</taxon>
        <taxon>Bacillati</taxon>
        <taxon>Actinomycetota</taxon>
        <taxon>Actinomycetes</taxon>
        <taxon>Mycobacteriales</taxon>
        <taxon>Corynebacteriaceae</taxon>
        <taxon>Corynebacterium</taxon>
    </lineage>
</organism>
<keyword evidence="1" id="KW-0732">Signal</keyword>
<feature type="chain" id="PRO_5038477491" description="GmrSD restriction endonucleases C-terminal domain-containing protein" evidence="1">
    <location>
        <begin position="18"/>
        <end position="217"/>
    </location>
</feature>
<sequence length="217" mass="23768">MNFFRAYLAALSAVTVAVVPFPTPHSLFDVPSHPQPRRTVLGYERTLFGEGWGMQPGGCTTRDAVMASAWEIESCALPYRQWDMAAAAPFTDPYTGEPLDPADVEIDHIIPLRAAWDAGAHAWPEDKRVAFANDPLNLVVTSRSANQSKSDSLPSEWLPPAKNSRCNYARRIAAIARVYGLALPKPDVRAMRRQCSGVRGLLISFVPAGTIPLHSVE</sequence>
<dbReference type="PANTHER" id="PTHR24094">
    <property type="entry name" value="SECRETED PROTEIN"/>
    <property type="match status" value="1"/>
</dbReference>
<reference evidence="4" key="1">
    <citation type="submission" date="2017-01" db="EMBL/GenBank/DDBJ databases">
        <authorList>
            <person name="Varghese N."/>
            <person name="Submissions S."/>
        </authorList>
    </citation>
    <scope>NUCLEOTIDE SEQUENCE [LARGE SCALE GENOMIC DNA]</scope>
    <source>
        <strain evidence="4">DSM 44531</strain>
    </source>
</reference>
<feature type="domain" description="GmrSD restriction endonucleases C-terminal" evidence="2">
    <location>
        <begin position="102"/>
        <end position="162"/>
    </location>
</feature>
<evidence type="ECO:0000313" key="4">
    <source>
        <dbReference type="Proteomes" id="UP000186292"/>
    </source>
</evidence>
<gene>
    <name evidence="3" type="ORF">SAMN05444817_11819</name>
</gene>